<dbReference type="GO" id="GO:0004139">
    <property type="term" value="F:deoxyribose-phosphate aldolase activity"/>
    <property type="evidence" value="ECO:0007669"/>
    <property type="project" value="UniProtKB-UniRule"/>
</dbReference>
<dbReference type="EMBL" id="VJVV01000009">
    <property type="protein sequence ID" value="TRO79678.1"/>
    <property type="molecule type" value="Genomic_DNA"/>
</dbReference>
<dbReference type="FunFam" id="3.20.20.70:FF:000044">
    <property type="entry name" value="Deoxyribose-phosphate aldolase"/>
    <property type="match status" value="1"/>
</dbReference>
<dbReference type="HAMAP" id="MF_00114">
    <property type="entry name" value="DeoC_type1"/>
    <property type="match status" value="1"/>
</dbReference>
<dbReference type="Proteomes" id="UP000317155">
    <property type="component" value="Unassembled WGS sequence"/>
</dbReference>
<dbReference type="NCBIfam" id="TIGR00126">
    <property type="entry name" value="deoC"/>
    <property type="match status" value="1"/>
</dbReference>
<dbReference type="AlphaFoldDB" id="A0A550J8W3"/>
<gene>
    <name evidence="7 8" type="primary">deoC</name>
    <name evidence="8" type="ORF">FL622_12255</name>
</gene>
<keyword evidence="9" id="KW-1185">Reference proteome</keyword>
<dbReference type="SMART" id="SM01133">
    <property type="entry name" value="DeoC"/>
    <property type="match status" value="1"/>
</dbReference>
<evidence type="ECO:0000256" key="7">
    <source>
        <dbReference type="HAMAP-Rule" id="MF_00114"/>
    </source>
</evidence>
<evidence type="ECO:0000256" key="6">
    <source>
        <dbReference type="ARBA" id="ARBA00056337"/>
    </source>
</evidence>
<dbReference type="GO" id="GO:0016052">
    <property type="term" value="P:carbohydrate catabolic process"/>
    <property type="evidence" value="ECO:0007669"/>
    <property type="project" value="TreeGrafter"/>
</dbReference>
<feature type="active site" description="Proton donor/acceptor" evidence="7">
    <location>
        <position position="183"/>
    </location>
</feature>
<sequence length="223" mass="23182">MTHPNPAPLIDHTLLKPDTRADQVRRLCEEAVEYGFASVCLPPIFVPLAADLLYGSEVAVGTVIGFPLGYTLPAVKVCETAETVAVGAAEIDMVIPVGNALDGELAGVEEEIRQVVRAAGTARVKVILECCFLDTARKIALTEAVVRAGAAYVKTSTGFGPGGATIADVELLARIADGRIGVKAAGGIRDWTTCRALLAAGATRIGSSGGVAIVDQWRRESGL</sequence>
<comment type="subcellular location">
    <subcellularLocation>
        <location evidence="7">Cytoplasm</location>
    </subcellularLocation>
</comment>
<name>A0A550J8W3_9BACT</name>
<organism evidence="8 9">
    <name type="scientific">Trichloromonas acetexigens</name>
    <dbReference type="NCBI Taxonomy" id="38815"/>
    <lineage>
        <taxon>Bacteria</taxon>
        <taxon>Pseudomonadati</taxon>
        <taxon>Thermodesulfobacteriota</taxon>
        <taxon>Desulfuromonadia</taxon>
        <taxon>Desulfuromonadales</taxon>
        <taxon>Trichloromonadaceae</taxon>
        <taxon>Trichloromonas</taxon>
    </lineage>
</organism>
<evidence type="ECO:0000256" key="1">
    <source>
        <dbReference type="ARBA" id="ARBA00010936"/>
    </source>
</evidence>
<dbReference type="GO" id="GO:0009264">
    <property type="term" value="P:deoxyribonucleotide catabolic process"/>
    <property type="evidence" value="ECO:0007669"/>
    <property type="project" value="UniProtKB-UniRule"/>
</dbReference>
<feature type="active site" description="Proton donor/acceptor" evidence="7">
    <location>
        <position position="92"/>
    </location>
</feature>
<keyword evidence="3 7" id="KW-0456">Lyase</keyword>
<evidence type="ECO:0000313" key="9">
    <source>
        <dbReference type="Proteomes" id="UP000317155"/>
    </source>
</evidence>
<comment type="catalytic activity">
    <reaction evidence="5 7">
        <text>2-deoxy-D-ribose 5-phosphate = D-glyceraldehyde 3-phosphate + acetaldehyde</text>
        <dbReference type="Rhea" id="RHEA:12821"/>
        <dbReference type="ChEBI" id="CHEBI:15343"/>
        <dbReference type="ChEBI" id="CHEBI:59776"/>
        <dbReference type="ChEBI" id="CHEBI:62877"/>
        <dbReference type="EC" id="4.1.2.4"/>
    </reaction>
</comment>
<dbReference type="OrthoDB" id="9774832at2"/>
<keyword evidence="2 7" id="KW-0963">Cytoplasm</keyword>
<comment type="similarity">
    <text evidence="1 7">Belongs to the DeoC/FbaB aldolase family. DeoC type 1 subfamily.</text>
</comment>
<dbReference type="InterPro" id="IPR002915">
    <property type="entry name" value="DeoC/FbaB/LacD_aldolase"/>
</dbReference>
<dbReference type="PIRSF" id="PIRSF001357">
    <property type="entry name" value="DeoC"/>
    <property type="match status" value="1"/>
</dbReference>
<accession>A0A550J8W3</accession>
<keyword evidence="4 7" id="KW-0704">Schiff base</keyword>
<dbReference type="CDD" id="cd00959">
    <property type="entry name" value="DeoC"/>
    <property type="match status" value="1"/>
</dbReference>
<comment type="function">
    <text evidence="6 7">Catalyzes a reversible aldol reaction between acetaldehyde and D-glyceraldehyde 3-phosphate to generate 2-deoxy-D-ribose 5-phosphate.</text>
</comment>
<feature type="active site" description="Schiff-base intermediate with acetaldehyde" evidence="7">
    <location>
        <position position="154"/>
    </location>
</feature>
<proteinExistence type="inferred from homology"/>
<protein>
    <recommendedName>
        <fullName evidence="7">Deoxyribose-phosphate aldolase</fullName>
        <shortName evidence="7">DERA</shortName>
        <ecNumber evidence="7">4.1.2.4</ecNumber>
    </recommendedName>
    <alternativeName>
        <fullName evidence="7">2-deoxy-D-ribose 5-phosphate aldolase</fullName>
    </alternativeName>
    <alternativeName>
        <fullName evidence="7">Phosphodeoxyriboaldolase</fullName>
        <shortName evidence="7">Deoxyriboaldolase</shortName>
    </alternativeName>
</protein>
<dbReference type="InterPro" id="IPR013785">
    <property type="entry name" value="Aldolase_TIM"/>
</dbReference>
<dbReference type="EC" id="4.1.2.4" evidence="7"/>
<dbReference type="InterPro" id="IPR011343">
    <property type="entry name" value="DeoC"/>
</dbReference>
<evidence type="ECO:0000256" key="2">
    <source>
        <dbReference type="ARBA" id="ARBA00022490"/>
    </source>
</evidence>
<dbReference type="RefSeq" id="WP_092058721.1">
    <property type="nucleotide sequence ID" value="NZ_FOJJ01000041.1"/>
</dbReference>
<comment type="caution">
    <text evidence="8">The sequence shown here is derived from an EMBL/GenBank/DDBJ whole genome shotgun (WGS) entry which is preliminary data.</text>
</comment>
<dbReference type="PANTHER" id="PTHR10889">
    <property type="entry name" value="DEOXYRIBOSE-PHOSPHATE ALDOLASE"/>
    <property type="match status" value="1"/>
</dbReference>
<dbReference type="Pfam" id="PF01791">
    <property type="entry name" value="DeoC"/>
    <property type="match status" value="1"/>
</dbReference>
<dbReference type="UniPathway" id="UPA00002">
    <property type="reaction ID" value="UER00468"/>
</dbReference>
<dbReference type="Gene3D" id="3.20.20.70">
    <property type="entry name" value="Aldolase class I"/>
    <property type="match status" value="1"/>
</dbReference>
<dbReference type="InterPro" id="IPR028581">
    <property type="entry name" value="DeoC_typeI"/>
</dbReference>
<dbReference type="PANTHER" id="PTHR10889:SF1">
    <property type="entry name" value="DEOXYRIBOSE-PHOSPHATE ALDOLASE"/>
    <property type="match status" value="1"/>
</dbReference>
<dbReference type="GO" id="GO:0006018">
    <property type="term" value="P:2-deoxyribose 1-phosphate catabolic process"/>
    <property type="evidence" value="ECO:0007669"/>
    <property type="project" value="UniProtKB-UniRule"/>
</dbReference>
<dbReference type="GO" id="GO:0005737">
    <property type="term" value="C:cytoplasm"/>
    <property type="evidence" value="ECO:0007669"/>
    <property type="project" value="UniProtKB-SubCell"/>
</dbReference>
<evidence type="ECO:0000256" key="4">
    <source>
        <dbReference type="ARBA" id="ARBA00023270"/>
    </source>
</evidence>
<evidence type="ECO:0000256" key="3">
    <source>
        <dbReference type="ARBA" id="ARBA00023239"/>
    </source>
</evidence>
<reference evidence="8 9" key="1">
    <citation type="submission" date="2019-07" db="EMBL/GenBank/DDBJ databases">
        <title>Insights of Desulfuromonas acetexigens electromicrobiology.</title>
        <authorList>
            <person name="Katuri K."/>
            <person name="Sapireddy V."/>
            <person name="Shaw D.R."/>
            <person name="Saikaly P."/>
        </authorList>
    </citation>
    <scope>NUCLEOTIDE SEQUENCE [LARGE SCALE GENOMIC DNA]</scope>
    <source>
        <strain evidence="8 9">2873</strain>
    </source>
</reference>
<comment type="pathway">
    <text evidence="7">Carbohydrate degradation; 2-deoxy-D-ribose 1-phosphate degradation; D-glyceraldehyde 3-phosphate and acetaldehyde from 2-deoxy-alpha-D-ribose 1-phosphate: step 2/2.</text>
</comment>
<evidence type="ECO:0000313" key="8">
    <source>
        <dbReference type="EMBL" id="TRO79678.1"/>
    </source>
</evidence>
<dbReference type="SUPFAM" id="SSF51569">
    <property type="entry name" value="Aldolase"/>
    <property type="match status" value="1"/>
</dbReference>
<evidence type="ECO:0000256" key="5">
    <source>
        <dbReference type="ARBA" id="ARBA00048791"/>
    </source>
</evidence>